<reference evidence="2" key="1">
    <citation type="submission" date="2018-01" db="EMBL/GenBank/DDBJ databases">
        <title>An insight into the sialome of Amazonian anophelines.</title>
        <authorList>
            <person name="Ribeiro J.M."/>
            <person name="Scarpassa V."/>
            <person name="Calvo E."/>
        </authorList>
    </citation>
    <scope>NUCLEOTIDE SEQUENCE</scope>
    <source>
        <tissue evidence="2">Salivary glands</tissue>
    </source>
</reference>
<feature type="signal peptide" evidence="1">
    <location>
        <begin position="1"/>
        <end position="19"/>
    </location>
</feature>
<proteinExistence type="predicted"/>
<sequence>MVMFIVIFVALQNADRVVASRSSTSVHTVVTPVRRHNVSRRPFFTFWRCRAHTHSLLVSLISFRDSFSILRSTVHGFLERCITFVTWALHRLATRTLISTRTTG</sequence>
<evidence type="ECO:0000313" key="2">
    <source>
        <dbReference type="EMBL" id="MBW31395.1"/>
    </source>
</evidence>
<organism evidence="2">
    <name type="scientific">Anopheles braziliensis</name>
    <dbReference type="NCBI Taxonomy" id="58242"/>
    <lineage>
        <taxon>Eukaryota</taxon>
        <taxon>Metazoa</taxon>
        <taxon>Ecdysozoa</taxon>
        <taxon>Arthropoda</taxon>
        <taxon>Hexapoda</taxon>
        <taxon>Insecta</taxon>
        <taxon>Pterygota</taxon>
        <taxon>Neoptera</taxon>
        <taxon>Endopterygota</taxon>
        <taxon>Diptera</taxon>
        <taxon>Nematocera</taxon>
        <taxon>Culicoidea</taxon>
        <taxon>Culicidae</taxon>
        <taxon>Anophelinae</taxon>
        <taxon>Anopheles</taxon>
    </lineage>
</organism>
<feature type="chain" id="PRO_5014766311" evidence="1">
    <location>
        <begin position="20"/>
        <end position="104"/>
    </location>
</feature>
<evidence type="ECO:0000256" key="1">
    <source>
        <dbReference type="SAM" id="SignalP"/>
    </source>
</evidence>
<dbReference type="AlphaFoldDB" id="A0A2M3ZSC4"/>
<keyword evidence="1" id="KW-0732">Signal</keyword>
<protein>
    <submittedName>
        <fullName evidence="2">Putative secreted peptide</fullName>
    </submittedName>
</protein>
<dbReference type="EMBL" id="GGFM01010644">
    <property type="protein sequence ID" value="MBW31395.1"/>
    <property type="molecule type" value="Transcribed_RNA"/>
</dbReference>
<accession>A0A2M3ZSC4</accession>
<name>A0A2M3ZSC4_9DIPT</name>